<proteinExistence type="predicted"/>
<reference evidence="1" key="1">
    <citation type="submission" date="2014-05" db="EMBL/GenBank/DDBJ databases">
        <authorList>
            <person name="Chronopoulou M."/>
        </authorList>
    </citation>
    <scope>NUCLEOTIDE SEQUENCE</scope>
    <source>
        <tissue evidence="1">Whole organism</tissue>
    </source>
</reference>
<dbReference type="EMBL" id="HACA01010060">
    <property type="protein sequence ID" value="CDW27421.1"/>
    <property type="molecule type" value="Transcribed_RNA"/>
</dbReference>
<sequence length="35" mass="3978">MSFFLAVKNSQQCLNNNSIVEKNCLTTKLILDLFS</sequence>
<protein>
    <submittedName>
        <fullName evidence="1">Uncharacterized protein</fullName>
    </submittedName>
</protein>
<feature type="non-terminal residue" evidence="1">
    <location>
        <position position="35"/>
    </location>
</feature>
<name>A0A0K2TPU9_LEPSM</name>
<accession>A0A0K2TPU9</accession>
<evidence type="ECO:0000313" key="1">
    <source>
        <dbReference type="EMBL" id="CDW27421.1"/>
    </source>
</evidence>
<organism evidence="1">
    <name type="scientific">Lepeophtheirus salmonis</name>
    <name type="common">Salmon louse</name>
    <name type="synonym">Caligus salmonis</name>
    <dbReference type="NCBI Taxonomy" id="72036"/>
    <lineage>
        <taxon>Eukaryota</taxon>
        <taxon>Metazoa</taxon>
        <taxon>Ecdysozoa</taxon>
        <taxon>Arthropoda</taxon>
        <taxon>Crustacea</taxon>
        <taxon>Multicrustacea</taxon>
        <taxon>Hexanauplia</taxon>
        <taxon>Copepoda</taxon>
        <taxon>Siphonostomatoida</taxon>
        <taxon>Caligidae</taxon>
        <taxon>Lepeophtheirus</taxon>
    </lineage>
</organism>
<dbReference type="AlphaFoldDB" id="A0A0K2TPU9"/>